<evidence type="ECO:0000313" key="1">
    <source>
        <dbReference type="EMBL" id="OCR29022.1"/>
    </source>
</evidence>
<accession>A0A853PRG1</accession>
<gene>
    <name evidence="1" type="ORF">AC094_34510</name>
</gene>
<dbReference type="InterPro" id="IPR011747">
    <property type="entry name" value="CHP02241"/>
</dbReference>
<proteinExistence type="predicted"/>
<dbReference type="Pfam" id="PF06841">
    <property type="entry name" value="Phage_T4_gp19"/>
    <property type="match status" value="1"/>
</dbReference>
<name>A0A853PRG1_BACFG</name>
<evidence type="ECO:0000313" key="2">
    <source>
        <dbReference type="Proteomes" id="UP000093197"/>
    </source>
</evidence>
<protein>
    <recommendedName>
        <fullName evidence="3">Phage tail protein</fullName>
    </recommendedName>
</protein>
<dbReference type="GO" id="GO:0005198">
    <property type="term" value="F:structural molecule activity"/>
    <property type="evidence" value="ECO:0007669"/>
    <property type="project" value="InterPro"/>
</dbReference>
<dbReference type="InterPro" id="IPR010667">
    <property type="entry name" value="Phage_T4_Gp19"/>
</dbReference>
<evidence type="ECO:0008006" key="3">
    <source>
        <dbReference type="Google" id="ProtNLM"/>
    </source>
</evidence>
<dbReference type="Proteomes" id="UP000093197">
    <property type="component" value="Unassembled WGS sequence"/>
</dbReference>
<sequence length="161" mass="18304">MGKRATSSKNKQQEWSQPVSFYFRVDFQRGSTHFQASFMQISGLDMVISTEEKGSVMKYKMPTGISHSDITLKRPLTSCSEGFTSWVNSWQNWMEGRDGHLEVYDLVIKLLDLKGKPLAGWLCRHAYPIKWQLEALDSVGSALSCETITLAYGSMKRLDII</sequence>
<reference evidence="1 2" key="1">
    <citation type="journal article" date="2016" name="PLoS ONE">
        <title>Genomic Diversity of Enterotoxigenic Strains of Bacteroides fragilis.</title>
        <authorList>
            <person name="Pierce J.V."/>
            <person name="Bernstein H.D."/>
        </authorList>
    </citation>
    <scope>NUCLEOTIDE SEQUENCE [LARGE SCALE GENOMIC DNA]</scope>
    <source>
        <strain evidence="1 2">20793-3</strain>
    </source>
</reference>
<dbReference type="PANTHER" id="PTHR38009">
    <property type="entry name" value="CONSERVED HYPOTHETICAL PHAGE TAIL PROTEIN"/>
    <property type="match status" value="1"/>
</dbReference>
<comment type="caution">
    <text evidence="1">The sequence shown here is derived from an EMBL/GenBank/DDBJ whole genome shotgun (WGS) entry which is preliminary data.</text>
</comment>
<dbReference type="AlphaFoldDB" id="A0A853PRG1"/>
<organism evidence="1 2">
    <name type="scientific">Bacteroides fragilis</name>
    <dbReference type="NCBI Taxonomy" id="817"/>
    <lineage>
        <taxon>Bacteria</taxon>
        <taxon>Pseudomonadati</taxon>
        <taxon>Bacteroidota</taxon>
        <taxon>Bacteroidia</taxon>
        <taxon>Bacteroidales</taxon>
        <taxon>Bacteroidaceae</taxon>
        <taxon>Bacteroides</taxon>
    </lineage>
</organism>
<dbReference type="EMBL" id="LIDT01000035">
    <property type="protein sequence ID" value="OCR29022.1"/>
    <property type="molecule type" value="Genomic_DNA"/>
</dbReference>
<dbReference type="RefSeq" id="WP_066403366.1">
    <property type="nucleotide sequence ID" value="NZ_LIDT01000035.1"/>
</dbReference>
<dbReference type="PANTHER" id="PTHR38009:SF1">
    <property type="entry name" value="CONSERVED HYPOTHETICAL PHAGE TAIL PROTEIN"/>
    <property type="match status" value="1"/>
</dbReference>